<organism evidence="2 3">
    <name type="scientific">Acuticoccus sediminis</name>
    <dbReference type="NCBI Taxonomy" id="2184697"/>
    <lineage>
        <taxon>Bacteria</taxon>
        <taxon>Pseudomonadati</taxon>
        <taxon>Pseudomonadota</taxon>
        <taxon>Alphaproteobacteria</taxon>
        <taxon>Hyphomicrobiales</taxon>
        <taxon>Amorphaceae</taxon>
        <taxon>Acuticoccus</taxon>
    </lineage>
</organism>
<evidence type="ECO:0000313" key="3">
    <source>
        <dbReference type="Proteomes" id="UP000249590"/>
    </source>
</evidence>
<dbReference type="InterPro" id="IPR001173">
    <property type="entry name" value="Glyco_trans_2-like"/>
</dbReference>
<name>A0A8B2NPU6_9HYPH</name>
<gene>
    <name evidence="2" type="ORF">DLJ53_15685</name>
</gene>
<dbReference type="Pfam" id="PF00535">
    <property type="entry name" value="Glycos_transf_2"/>
    <property type="match status" value="1"/>
</dbReference>
<proteinExistence type="predicted"/>
<evidence type="ECO:0000259" key="1">
    <source>
        <dbReference type="Pfam" id="PF00535"/>
    </source>
</evidence>
<reference evidence="2 3" key="1">
    <citation type="submission" date="2018-05" db="EMBL/GenBank/DDBJ databases">
        <title>Acuticoccus sediminis sp. nov., isolated from deep-sea sediment of Indian Ocean.</title>
        <authorList>
            <person name="Liu X."/>
            <person name="Lai Q."/>
            <person name="Du Y."/>
            <person name="Sun F."/>
            <person name="Zhang X."/>
            <person name="Wang S."/>
            <person name="Shao Z."/>
        </authorList>
    </citation>
    <scope>NUCLEOTIDE SEQUENCE [LARGE SCALE GENOMIC DNA]</scope>
    <source>
        <strain evidence="2 3">PTG4-2</strain>
    </source>
</reference>
<comment type="caution">
    <text evidence="2">The sequence shown here is derived from an EMBL/GenBank/DDBJ whole genome shotgun (WGS) entry which is preliminary data.</text>
</comment>
<feature type="domain" description="Glycosyltransferase 2-like" evidence="1">
    <location>
        <begin position="37"/>
        <end position="193"/>
    </location>
</feature>
<accession>A0A8B2NPU6</accession>
<dbReference type="Proteomes" id="UP000249590">
    <property type="component" value="Unassembled WGS sequence"/>
</dbReference>
<evidence type="ECO:0000313" key="2">
    <source>
        <dbReference type="EMBL" id="RAI00692.1"/>
    </source>
</evidence>
<sequence length="325" mass="36190">MPRAFPMLPEPLSATAVLPFEKGFRLEKADPDLPGVSIVIPVWNAGPFLERTIRSLLMNDLAGCELILMDGGSTDMTMQVVEHYREHFTVVVSERDEGQSDAINKGMARAKKPILTWLNGDDLILPNRLKVVREAFRDRPGTKVVVGNAYLTELDLTPIHRFNYAPERLTFGKLLNYTMHHLVQPSVFFSREAWQACGPVKHELHYAMDADLFLSMAGRFAFEHVPVDVAYSVYHSECKTLKKRAESLAELALVQTMHGGFKEAEITLGQLVALYNETKARAEALEASAGAGNDVALLHRKLNAMARERRHARDALLSASADLPA</sequence>
<dbReference type="AlphaFoldDB" id="A0A8B2NPU6"/>
<dbReference type="PANTHER" id="PTHR22916:SF65">
    <property type="entry name" value="SLR1065 PROTEIN"/>
    <property type="match status" value="1"/>
</dbReference>
<dbReference type="EMBL" id="QHHQ01000003">
    <property type="protein sequence ID" value="RAI00692.1"/>
    <property type="molecule type" value="Genomic_DNA"/>
</dbReference>
<dbReference type="PANTHER" id="PTHR22916">
    <property type="entry name" value="GLYCOSYLTRANSFERASE"/>
    <property type="match status" value="1"/>
</dbReference>
<dbReference type="GO" id="GO:0016758">
    <property type="term" value="F:hexosyltransferase activity"/>
    <property type="evidence" value="ECO:0007669"/>
    <property type="project" value="UniProtKB-ARBA"/>
</dbReference>
<protein>
    <recommendedName>
        <fullName evidence="1">Glycosyltransferase 2-like domain-containing protein</fullName>
    </recommendedName>
</protein>
<dbReference type="InterPro" id="IPR029044">
    <property type="entry name" value="Nucleotide-diphossugar_trans"/>
</dbReference>
<dbReference type="SUPFAM" id="SSF53448">
    <property type="entry name" value="Nucleotide-diphospho-sugar transferases"/>
    <property type="match status" value="1"/>
</dbReference>
<dbReference type="Gene3D" id="3.90.550.10">
    <property type="entry name" value="Spore Coat Polysaccharide Biosynthesis Protein SpsA, Chain A"/>
    <property type="match status" value="1"/>
</dbReference>
<keyword evidence="3" id="KW-1185">Reference proteome</keyword>